<dbReference type="InterPro" id="IPR000477">
    <property type="entry name" value="RT_dom"/>
</dbReference>
<dbReference type="InParanoid" id="E2B4I8"/>
<dbReference type="AlphaFoldDB" id="E2B4I8"/>
<evidence type="ECO:0000313" key="3">
    <source>
        <dbReference type="Proteomes" id="UP000008237"/>
    </source>
</evidence>
<gene>
    <name evidence="2" type="ORF">EAI_08616</name>
</gene>
<proteinExistence type="predicted"/>
<dbReference type="EMBL" id="GL445564">
    <property type="protein sequence ID" value="EFN89395.1"/>
    <property type="molecule type" value="Genomic_DNA"/>
</dbReference>
<dbReference type="Pfam" id="PF00078">
    <property type="entry name" value="RVT_1"/>
    <property type="match status" value="1"/>
</dbReference>
<name>E2B4I8_HARSA</name>
<dbReference type="Proteomes" id="UP000008237">
    <property type="component" value="Unassembled WGS sequence"/>
</dbReference>
<accession>E2B4I8</accession>
<evidence type="ECO:0000313" key="2">
    <source>
        <dbReference type="EMBL" id="EFN89395.1"/>
    </source>
</evidence>
<protein>
    <recommendedName>
        <fullName evidence="1">Reverse transcriptase domain-containing protein</fullName>
    </recommendedName>
</protein>
<keyword evidence="3" id="KW-1185">Reference proteome</keyword>
<sequence length="95" mass="11139">MDRITDAVKNSKWIQDGGIYDIKILCYADDVILIAETEDDLLRFLQAFNTKAQEYNMLLFKTKIKRYKITSHRNLKDAKRNIYTTAVISGHRKNI</sequence>
<organism evidence="3">
    <name type="scientific">Harpegnathos saltator</name>
    <name type="common">Jerdon's jumping ant</name>
    <dbReference type="NCBI Taxonomy" id="610380"/>
    <lineage>
        <taxon>Eukaryota</taxon>
        <taxon>Metazoa</taxon>
        <taxon>Ecdysozoa</taxon>
        <taxon>Arthropoda</taxon>
        <taxon>Hexapoda</taxon>
        <taxon>Insecta</taxon>
        <taxon>Pterygota</taxon>
        <taxon>Neoptera</taxon>
        <taxon>Endopterygota</taxon>
        <taxon>Hymenoptera</taxon>
        <taxon>Apocrita</taxon>
        <taxon>Aculeata</taxon>
        <taxon>Formicoidea</taxon>
        <taxon>Formicidae</taxon>
        <taxon>Ponerinae</taxon>
        <taxon>Ponerini</taxon>
        <taxon>Harpegnathos</taxon>
    </lineage>
</organism>
<feature type="domain" description="Reverse transcriptase" evidence="1">
    <location>
        <begin position="8"/>
        <end position="67"/>
    </location>
</feature>
<reference evidence="2 3" key="1">
    <citation type="journal article" date="2010" name="Science">
        <title>Genomic comparison of the ants Camponotus floridanus and Harpegnathos saltator.</title>
        <authorList>
            <person name="Bonasio R."/>
            <person name="Zhang G."/>
            <person name="Ye C."/>
            <person name="Mutti N.S."/>
            <person name="Fang X."/>
            <person name="Qin N."/>
            <person name="Donahue G."/>
            <person name="Yang P."/>
            <person name="Li Q."/>
            <person name="Li C."/>
            <person name="Zhang P."/>
            <person name="Huang Z."/>
            <person name="Berger S.L."/>
            <person name="Reinberg D."/>
            <person name="Wang J."/>
            <person name="Liebig J."/>
        </authorList>
    </citation>
    <scope>NUCLEOTIDE SEQUENCE [LARGE SCALE GENOMIC DNA]</scope>
    <source>
        <strain evidence="2 3">R22 G/1</strain>
    </source>
</reference>
<evidence type="ECO:0000259" key="1">
    <source>
        <dbReference type="Pfam" id="PF00078"/>
    </source>
</evidence>